<feature type="binding site" evidence="7">
    <location>
        <position position="143"/>
    </location>
    <ligand>
        <name>NADPH</name>
        <dbReference type="ChEBI" id="CHEBI:57783"/>
    </ligand>
</feature>
<comment type="catalytic activity">
    <reaction evidence="7">
        <text>sn-glycerol 3-phosphate + NAD(+) = dihydroxyacetone phosphate + NADH + H(+)</text>
        <dbReference type="Rhea" id="RHEA:11092"/>
        <dbReference type="ChEBI" id="CHEBI:15378"/>
        <dbReference type="ChEBI" id="CHEBI:57540"/>
        <dbReference type="ChEBI" id="CHEBI:57597"/>
        <dbReference type="ChEBI" id="CHEBI:57642"/>
        <dbReference type="ChEBI" id="CHEBI:57945"/>
        <dbReference type="EC" id="1.1.1.94"/>
    </reaction>
</comment>
<evidence type="ECO:0000256" key="5">
    <source>
        <dbReference type="ARBA" id="ARBA00023209"/>
    </source>
</evidence>
<dbReference type="RefSeq" id="WP_006841900.1">
    <property type="nucleotide sequence ID" value="NZ_CABTJG010000017.1"/>
</dbReference>
<comment type="pathway">
    <text evidence="7">Membrane lipid metabolism; glycerophospholipid metabolism.</text>
</comment>
<evidence type="ECO:0000256" key="6">
    <source>
        <dbReference type="ARBA" id="ARBA00023264"/>
    </source>
</evidence>
<comment type="function">
    <text evidence="7">Catalyzes the reduction of the glycolytic intermediate dihydroxyacetone phosphate (DHAP) to sn-glycerol 3-phosphate (G3P), the key precursor for phospholipid synthesis.</text>
</comment>
<feature type="active site" description="Proton acceptor" evidence="7 8">
    <location>
        <position position="194"/>
    </location>
</feature>
<dbReference type="InterPro" id="IPR036291">
    <property type="entry name" value="NAD(P)-bd_dom_sf"/>
</dbReference>
<feature type="binding site" evidence="7">
    <location>
        <position position="259"/>
    </location>
    <ligand>
        <name>sn-glycerol 3-phosphate</name>
        <dbReference type="ChEBI" id="CHEBI:57597"/>
    </ligand>
</feature>
<feature type="binding site" evidence="10">
    <location>
        <position position="87"/>
    </location>
    <ligand>
        <name>NAD(+)</name>
        <dbReference type="ChEBI" id="CHEBI:57540"/>
    </ligand>
</feature>
<accession>A0A212JPV5</accession>
<feature type="binding site" evidence="7">
    <location>
        <position position="257"/>
    </location>
    <ligand>
        <name>sn-glycerol 3-phosphate</name>
        <dbReference type="ChEBI" id="CHEBI:57597"/>
    </ligand>
</feature>
<dbReference type="Pfam" id="PF07479">
    <property type="entry name" value="NAD_Gly3P_dh_C"/>
    <property type="match status" value="1"/>
</dbReference>
<proteinExistence type="inferred from homology"/>
<keyword evidence="7" id="KW-0521">NADP</keyword>
<evidence type="ECO:0000256" key="2">
    <source>
        <dbReference type="ARBA" id="ARBA00022516"/>
    </source>
</evidence>
<sequence>MSFPGKITIFGGGTWATALAKIMLNHEKHINWYMRRPEQIEDFKKTGHNPSYLSNVEFNLDRITFYSDITQAVEDSDTIVLAVPSPFLKSHLEKLNTSLANKFIISAIKGIVPPENLLVTDYLEQYYNVSPQNMAIVGGPCHAEEIALERLTYPTIACADIQKANAIAQVFNNRFVRASVSNDVAGIELAAVLKNVYAIASGICHGLKYGDNFQAVLVSNAISEMERFVDIVSPIERRIQDSAYLGDLLVTCYSSFSRNRTFGAMIGKGYSVKAAQVEMEMIAEGYYGTKCVREINEKYNVDIPVADMVYRILYENSPAHLEVKTLREQILK</sequence>
<feature type="binding site" evidence="7">
    <location>
        <position position="52"/>
    </location>
    <ligand>
        <name>NADPH</name>
        <dbReference type="ChEBI" id="CHEBI:57783"/>
    </ligand>
</feature>
<feature type="binding site" evidence="9">
    <location>
        <position position="109"/>
    </location>
    <ligand>
        <name>substrate</name>
    </ligand>
</feature>
<dbReference type="PIRSF" id="PIRSF000114">
    <property type="entry name" value="Glycerol-3-P_dh"/>
    <property type="match status" value="1"/>
</dbReference>
<feature type="binding site" evidence="7">
    <location>
        <position position="35"/>
    </location>
    <ligand>
        <name>NADPH</name>
        <dbReference type="ChEBI" id="CHEBI:57783"/>
    </ligand>
</feature>
<dbReference type="NCBIfam" id="NF000942">
    <property type="entry name" value="PRK00094.1-4"/>
    <property type="match status" value="1"/>
</dbReference>
<dbReference type="Gene3D" id="1.10.1040.10">
    <property type="entry name" value="N-(1-d-carboxylethyl)-l-norvaline Dehydrogenase, domain 2"/>
    <property type="match status" value="1"/>
</dbReference>
<dbReference type="SUPFAM" id="SSF51735">
    <property type="entry name" value="NAD(P)-binding Rossmann-fold domains"/>
    <property type="match status" value="1"/>
</dbReference>
<evidence type="ECO:0000256" key="10">
    <source>
        <dbReference type="PIRSR" id="PIRSR000114-3"/>
    </source>
</evidence>
<name>A0A212JPV5_9BACT</name>
<dbReference type="PROSITE" id="PS00957">
    <property type="entry name" value="NAD_G3PDH"/>
    <property type="match status" value="1"/>
</dbReference>
<feature type="binding site" evidence="7">
    <location>
        <position position="14"/>
    </location>
    <ligand>
        <name>NADPH</name>
        <dbReference type="ChEBI" id="CHEBI:57783"/>
    </ligand>
</feature>
<dbReference type="SUPFAM" id="SSF48179">
    <property type="entry name" value="6-phosphogluconate dehydrogenase C-terminal domain-like"/>
    <property type="match status" value="1"/>
</dbReference>
<dbReference type="GO" id="GO:0141152">
    <property type="term" value="F:glycerol-3-phosphate dehydrogenase (NAD+) activity"/>
    <property type="evidence" value="ECO:0007669"/>
    <property type="project" value="RHEA"/>
</dbReference>
<feature type="binding site" evidence="7">
    <location>
        <position position="109"/>
    </location>
    <ligand>
        <name>sn-glycerol 3-phosphate</name>
        <dbReference type="ChEBI" id="CHEBI:57597"/>
    </ligand>
</feature>
<feature type="domain" description="Glycerol-3-phosphate dehydrogenase NAD-dependent C-terminal" evidence="14">
    <location>
        <begin position="183"/>
        <end position="319"/>
    </location>
</feature>
<comment type="catalytic activity">
    <reaction evidence="7 12">
        <text>sn-glycerol 3-phosphate + NADP(+) = dihydroxyacetone phosphate + NADPH + H(+)</text>
        <dbReference type="Rhea" id="RHEA:11096"/>
        <dbReference type="ChEBI" id="CHEBI:15378"/>
        <dbReference type="ChEBI" id="CHEBI:57597"/>
        <dbReference type="ChEBI" id="CHEBI:57642"/>
        <dbReference type="ChEBI" id="CHEBI:57783"/>
        <dbReference type="ChEBI" id="CHEBI:58349"/>
        <dbReference type="EC" id="1.1.1.94"/>
    </reaction>
</comment>
<evidence type="ECO:0000256" key="3">
    <source>
        <dbReference type="ARBA" id="ARBA00023002"/>
    </source>
</evidence>
<evidence type="ECO:0000313" key="15">
    <source>
        <dbReference type="EMBL" id="SBW01504.1"/>
    </source>
</evidence>
<dbReference type="GO" id="GO:0008654">
    <property type="term" value="P:phospholipid biosynthetic process"/>
    <property type="evidence" value="ECO:0007669"/>
    <property type="project" value="UniProtKB-KW"/>
</dbReference>
<dbReference type="InterPro" id="IPR013328">
    <property type="entry name" value="6PGD_dom2"/>
</dbReference>
<dbReference type="Gene3D" id="3.40.50.720">
    <property type="entry name" value="NAD(P)-binding Rossmann-like Domain"/>
    <property type="match status" value="1"/>
</dbReference>
<feature type="binding site" evidence="7">
    <location>
        <position position="36"/>
    </location>
    <ligand>
        <name>NADPH</name>
        <dbReference type="ChEBI" id="CHEBI:57783"/>
    </ligand>
</feature>
<evidence type="ECO:0000256" key="4">
    <source>
        <dbReference type="ARBA" id="ARBA00023098"/>
    </source>
</evidence>
<dbReference type="GO" id="GO:0046167">
    <property type="term" value="P:glycerol-3-phosphate biosynthetic process"/>
    <property type="evidence" value="ECO:0007669"/>
    <property type="project" value="UniProtKB-UniRule"/>
</dbReference>
<keyword evidence="7" id="KW-0547">Nucleotide-binding</keyword>
<feature type="domain" description="Glycerol-3-phosphate dehydrogenase NAD-dependent N-terminal" evidence="13">
    <location>
        <begin position="6"/>
        <end position="162"/>
    </location>
</feature>
<feature type="binding site" evidence="9">
    <location>
        <begin position="258"/>
        <end position="259"/>
    </location>
    <ligand>
        <name>substrate</name>
    </ligand>
</feature>
<keyword evidence="5 7" id="KW-0594">Phospholipid biosynthesis</keyword>
<feature type="binding site" evidence="7">
    <location>
        <position position="258"/>
    </location>
    <ligand>
        <name>sn-glycerol 3-phosphate</name>
        <dbReference type="ChEBI" id="CHEBI:57597"/>
    </ligand>
</feature>
<dbReference type="Pfam" id="PF01210">
    <property type="entry name" value="NAD_Gly3P_dh_N"/>
    <property type="match status" value="1"/>
</dbReference>
<feature type="binding site" evidence="7">
    <location>
        <position position="258"/>
    </location>
    <ligand>
        <name>NADPH</name>
        <dbReference type="ChEBI" id="CHEBI:57783"/>
    </ligand>
</feature>
<evidence type="ECO:0000256" key="12">
    <source>
        <dbReference type="RuleBase" id="RU000439"/>
    </source>
</evidence>
<dbReference type="InterPro" id="IPR008927">
    <property type="entry name" value="6-PGluconate_DH-like_C_sf"/>
</dbReference>
<feature type="binding site" evidence="7">
    <location>
        <position position="282"/>
    </location>
    <ligand>
        <name>NADPH</name>
        <dbReference type="ChEBI" id="CHEBI:57783"/>
    </ligand>
</feature>
<protein>
    <recommendedName>
        <fullName evidence="7">Glycerol-3-phosphate dehydrogenase [NAD(P)+]</fullName>
        <ecNumber evidence="7">1.1.1.94</ecNumber>
    </recommendedName>
    <alternativeName>
        <fullName evidence="7">NAD(P)(+)-dependent glycerol-3-phosphate dehydrogenase</fullName>
    </alternativeName>
    <alternativeName>
        <fullName evidence="7">NAD(P)H-dependent dihydroxyacetone-phosphate reductase</fullName>
    </alternativeName>
</protein>
<evidence type="ECO:0000256" key="1">
    <source>
        <dbReference type="ARBA" id="ARBA00011009"/>
    </source>
</evidence>
<evidence type="ECO:0000256" key="7">
    <source>
        <dbReference type="HAMAP-Rule" id="MF_00394"/>
    </source>
</evidence>
<keyword evidence="7" id="KW-0963">Cytoplasm</keyword>
<keyword evidence="6 7" id="KW-1208">Phospholipid metabolism</keyword>
<evidence type="ECO:0000256" key="8">
    <source>
        <dbReference type="PIRSR" id="PIRSR000114-1"/>
    </source>
</evidence>
<dbReference type="PANTHER" id="PTHR11728:SF1">
    <property type="entry name" value="GLYCEROL-3-PHOSPHATE DEHYDROGENASE [NAD(+)] 2, CHLOROPLASTIC"/>
    <property type="match status" value="1"/>
</dbReference>
<feature type="binding site" evidence="10">
    <location>
        <position position="143"/>
    </location>
    <ligand>
        <name>NAD(+)</name>
        <dbReference type="ChEBI" id="CHEBI:57540"/>
    </ligand>
</feature>
<dbReference type="HAMAP" id="MF_00394">
    <property type="entry name" value="NAD_Glyc3P_dehydrog"/>
    <property type="match status" value="1"/>
</dbReference>
<dbReference type="UniPathway" id="UPA00940"/>
<dbReference type="GO" id="GO:0005829">
    <property type="term" value="C:cytosol"/>
    <property type="evidence" value="ECO:0007669"/>
    <property type="project" value="TreeGrafter"/>
</dbReference>
<feature type="binding site" evidence="7">
    <location>
        <position position="15"/>
    </location>
    <ligand>
        <name>NADPH</name>
        <dbReference type="ChEBI" id="CHEBI:57783"/>
    </ligand>
</feature>
<dbReference type="GO" id="GO:0006650">
    <property type="term" value="P:glycerophospholipid metabolic process"/>
    <property type="evidence" value="ECO:0007669"/>
    <property type="project" value="UniProtKB-UniRule"/>
</dbReference>
<evidence type="ECO:0000256" key="11">
    <source>
        <dbReference type="RuleBase" id="RU000437"/>
    </source>
</evidence>
<dbReference type="PRINTS" id="PR00077">
    <property type="entry name" value="GPDHDRGNASE"/>
</dbReference>
<keyword evidence="2 7" id="KW-0444">Lipid biosynthesis</keyword>
<comment type="similarity">
    <text evidence="1 7 11">Belongs to the NAD-dependent glycerol-3-phosphate dehydrogenase family.</text>
</comment>
<dbReference type="InterPro" id="IPR006168">
    <property type="entry name" value="G3P_DH_NAD-dep"/>
</dbReference>
<evidence type="ECO:0000259" key="13">
    <source>
        <dbReference type="Pfam" id="PF01210"/>
    </source>
</evidence>
<evidence type="ECO:0000259" key="14">
    <source>
        <dbReference type="Pfam" id="PF07479"/>
    </source>
</evidence>
<keyword evidence="7 10" id="KW-0520">NAD</keyword>
<keyword evidence="3 7" id="KW-0560">Oxidoreductase</keyword>
<dbReference type="GO" id="GO:0141153">
    <property type="term" value="F:glycerol-3-phosphate dehydrogenase (NADP+) activity"/>
    <property type="evidence" value="ECO:0007669"/>
    <property type="project" value="RHEA"/>
</dbReference>
<dbReference type="AlphaFoldDB" id="A0A212JPV5"/>
<dbReference type="NCBIfam" id="NF000940">
    <property type="entry name" value="PRK00094.1-2"/>
    <property type="match status" value="1"/>
</dbReference>
<dbReference type="GeneID" id="78081213"/>
<dbReference type="PANTHER" id="PTHR11728">
    <property type="entry name" value="GLYCEROL-3-PHOSPHATE DEHYDROGENASE"/>
    <property type="match status" value="1"/>
</dbReference>
<dbReference type="GO" id="GO:0051287">
    <property type="term" value="F:NAD binding"/>
    <property type="evidence" value="ECO:0007669"/>
    <property type="project" value="InterPro"/>
</dbReference>
<dbReference type="GO" id="GO:0046168">
    <property type="term" value="P:glycerol-3-phosphate catabolic process"/>
    <property type="evidence" value="ECO:0007669"/>
    <property type="project" value="InterPro"/>
</dbReference>
<dbReference type="EC" id="1.1.1.94" evidence="7"/>
<organism evidence="15">
    <name type="scientific">uncultured Dysgonomonas sp</name>
    <dbReference type="NCBI Taxonomy" id="206096"/>
    <lineage>
        <taxon>Bacteria</taxon>
        <taxon>Pseudomonadati</taxon>
        <taxon>Bacteroidota</taxon>
        <taxon>Bacteroidia</taxon>
        <taxon>Bacteroidales</taxon>
        <taxon>Dysgonomonadaceae</taxon>
        <taxon>Dysgonomonas</taxon>
        <taxon>environmental samples</taxon>
    </lineage>
</organism>
<evidence type="ECO:0000256" key="9">
    <source>
        <dbReference type="PIRSR" id="PIRSR000114-2"/>
    </source>
</evidence>
<comment type="subcellular location">
    <subcellularLocation>
        <location evidence="7">Cytoplasm</location>
    </subcellularLocation>
</comment>
<keyword evidence="4 7" id="KW-0443">Lipid metabolism</keyword>
<feature type="binding site" evidence="10">
    <location>
        <position position="258"/>
    </location>
    <ligand>
        <name>NAD(+)</name>
        <dbReference type="ChEBI" id="CHEBI:57540"/>
    </ligand>
</feature>
<comment type="caution">
    <text evidence="7">Lacks conserved residue(s) required for the propagation of feature annotation.</text>
</comment>
<feature type="binding site" evidence="7">
    <location>
        <position position="194"/>
    </location>
    <ligand>
        <name>sn-glycerol 3-phosphate</name>
        <dbReference type="ChEBI" id="CHEBI:57597"/>
    </ligand>
</feature>
<feature type="binding site" evidence="7">
    <location>
        <position position="247"/>
    </location>
    <ligand>
        <name>sn-glycerol 3-phosphate</name>
        <dbReference type="ChEBI" id="CHEBI:57597"/>
    </ligand>
</feature>
<dbReference type="GO" id="GO:0005975">
    <property type="term" value="P:carbohydrate metabolic process"/>
    <property type="evidence" value="ECO:0007669"/>
    <property type="project" value="InterPro"/>
</dbReference>
<feature type="binding site" evidence="7">
    <location>
        <position position="109"/>
    </location>
    <ligand>
        <name>NADPH</name>
        <dbReference type="ChEBI" id="CHEBI:57783"/>
    </ligand>
</feature>
<gene>
    <name evidence="7 15" type="primary">gpsA</name>
    <name evidence="15" type="ORF">KL86DYS2_12055</name>
</gene>
<feature type="binding site" evidence="7">
    <location>
        <position position="284"/>
    </location>
    <ligand>
        <name>NADPH</name>
        <dbReference type="ChEBI" id="CHEBI:57783"/>
    </ligand>
</feature>
<feature type="binding site" evidence="7">
    <location>
        <position position="139"/>
    </location>
    <ligand>
        <name>sn-glycerol 3-phosphate</name>
        <dbReference type="ChEBI" id="CHEBI:57597"/>
    </ligand>
</feature>
<dbReference type="InterPro" id="IPR011128">
    <property type="entry name" value="G3P_DH_NAD-dep_N"/>
</dbReference>
<dbReference type="EMBL" id="FLUL01000001">
    <property type="protein sequence ID" value="SBW01504.1"/>
    <property type="molecule type" value="Genomic_DNA"/>
</dbReference>
<dbReference type="InterPro" id="IPR006109">
    <property type="entry name" value="G3P_DH_NAD-dep_C"/>
</dbReference>
<reference evidence="15" key="1">
    <citation type="submission" date="2016-04" db="EMBL/GenBank/DDBJ databases">
        <authorList>
            <person name="Evans L.H."/>
            <person name="Alamgir A."/>
            <person name="Owens N."/>
            <person name="Weber N.D."/>
            <person name="Virtaneva K."/>
            <person name="Barbian K."/>
            <person name="Babar A."/>
            <person name="Rosenke K."/>
        </authorList>
    </citation>
    <scope>NUCLEOTIDE SEQUENCE</scope>
    <source>
        <strain evidence="15">86-2</strain>
    </source>
</reference>